<feature type="transmembrane region" description="Helical" evidence="10">
    <location>
        <begin position="82"/>
        <end position="101"/>
    </location>
</feature>
<dbReference type="Proteomes" id="UP000886841">
    <property type="component" value="Unassembled WGS sequence"/>
</dbReference>
<feature type="transmembrane region" description="Helical" evidence="10">
    <location>
        <begin position="6"/>
        <end position="24"/>
    </location>
</feature>
<dbReference type="GO" id="GO:0043772">
    <property type="term" value="F:acyl-phosphate glycerol-3-phosphate acyltransferase activity"/>
    <property type="evidence" value="ECO:0007669"/>
    <property type="project" value="InterPro"/>
</dbReference>
<evidence type="ECO:0000256" key="1">
    <source>
        <dbReference type="ARBA" id="ARBA00022475"/>
    </source>
</evidence>
<gene>
    <name evidence="11" type="ORF">IAB98_06890</name>
</gene>
<evidence type="ECO:0000256" key="10">
    <source>
        <dbReference type="SAM" id="Phobius"/>
    </source>
</evidence>
<evidence type="ECO:0000256" key="4">
    <source>
        <dbReference type="ARBA" id="ARBA00022692"/>
    </source>
</evidence>
<keyword evidence="8" id="KW-0594">Phospholipid biosynthesis</keyword>
<proteinExistence type="predicted"/>
<feature type="transmembrane region" description="Helical" evidence="10">
    <location>
        <begin position="121"/>
        <end position="144"/>
    </location>
</feature>
<dbReference type="EMBL" id="DVHU01000060">
    <property type="protein sequence ID" value="HIR93126.1"/>
    <property type="molecule type" value="Genomic_DNA"/>
</dbReference>
<evidence type="ECO:0000256" key="2">
    <source>
        <dbReference type="ARBA" id="ARBA00022516"/>
    </source>
</evidence>
<keyword evidence="11" id="KW-0012">Acyltransferase</keyword>
<dbReference type="PANTHER" id="PTHR30309">
    <property type="entry name" value="INNER MEMBRANE PROTEIN YGIH"/>
    <property type="match status" value="1"/>
</dbReference>
<keyword evidence="7 10" id="KW-0472">Membrane</keyword>
<evidence type="ECO:0000256" key="3">
    <source>
        <dbReference type="ARBA" id="ARBA00022679"/>
    </source>
</evidence>
<comment type="caution">
    <text evidence="11">The sequence shown here is derived from an EMBL/GenBank/DDBJ whole genome shotgun (WGS) entry which is preliminary data.</text>
</comment>
<name>A0A9D1EJU4_9FIRM</name>
<protein>
    <submittedName>
        <fullName evidence="11">Glycerol-3-phosphate acyltransferase</fullName>
    </submittedName>
</protein>
<evidence type="ECO:0000313" key="11">
    <source>
        <dbReference type="EMBL" id="HIR93126.1"/>
    </source>
</evidence>
<evidence type="ECO:0000256" key="9">
    <source>
        <dbReference type="ARBA" id="ARBA00023264"/>
    </source>
</evidence>
<evidence type="ECO:0000256" key="6">
    <source>
        <dbReference type="ARBA" id="ARBA00023098"/>
    </source>
</evidence>
<evidence type="ECO:0000256" key="8">
    <source>
        <dbReference type="ARBA" id="ARBA00023209"/>
    </source>
</evidence>
<reference evidence="11" key="2">
    <citation type="journal article" date="2021" name="PeerJ">
        <title>Extensive microbial diversity within the chicken gut microbiome revealed by metagenomics and culture.</title>
        <authorList>
            <person name="Gilroy R."/>
            <person name="Ravi A."/>
            <person name="Getino M."/>
            <person name="Pursley I."/>
            <person name="Horton D.L."/>
            <person name="Alikhan N.F."/>
            <person name="Baker D."/>
            <person name="Gharbi K."/>
            <person name="Hall N."/>
            <person name="Watson M."/>
            <person name="Adriaenssens E.M."/>
            <person name="Foster-Nyarko E."/>
            <person name="Jarju S."/>
            <person name="Secka A."/>
            <person name="Antonio M."/>
            <person name="Oren A."/>
            <person name="Chaudhuri R.R."/>
            <person name="La Ragione R."/>
            <person name="Hildebrand F."/>
            <person name="Pallen M.J."/>
        </authorList>
    </citation>
    <scope>NUCLEOTIDE SEQUENCE</scope>
    <source>
        <strain evidence="11">ChiSxjej1B13-7041</strain>
    </source>
</reference>
<dbReference type="AlphaFoldDB" id="A0A9D1EJU4"/>
<dbReference type="PANTHER" id="PTHR30309:SF0">
    <property type="entry name" value="GLYCEROL-3-PHOSPHATE ACYLTRANSFERASE-RELATED"/>
    <property type="match status" value="1"/>
</dbReference>
<keyword evidence="5 10" id="KW-1133">Transmembrane helix</keyword>
<dbReference type="GO" id="GO:0008654">
    <property type="term" value="P:phospholipid biosynthetic process"/>
    <property type="evidence" value="ECO:0007669"/>
    <property type="project" value="UniProtKB-KW"/>
</dbReference>
<feature type="transmembrane region" description="Helical" evidence="10">
    <location>
        <begin position="45"/>
        <end position="62"/>
    </location>
</feature>
<dbReference type="Pfam" id="PF02660">
    <property type="entry name" value="G3P_acyltransf"/>
    <property type="match status" value="1"/>
</dbReference>
<evidence type="ECO:0000256" key="7">
    <source>
        <dbReference type="ARBA" id="ARBA00023136"/>
    </source>
</evidence>
<dbReference type="InterPro" id="IPR003811">
    <property type="entry name" value="G3P_acylTferase_PlsY"/>
</dbReference>
<keyword evidence="9" id="KW-1208">Phospholipid metabolism</keyword>
<dbReference type="SMART" id="SM01207">
    <property type="entry name" value="G3P_acyltransf"/>
    <property type="match status" value="1"/>
</dbReference>
<evidence type="ECO:0000256" key="5">
    <source>
        <dbReference type="ARBA" id="ARBA00022989"/>
    </source>
</evidence>
<keyword evidence="6" id="KW-0443">Lipid metabolism</keyword>
<keyword evidence="4 10" id="KW-0812">Transmembrane</keyword>
<evidence type="ECO:0000313" key="12">
    <source>
        <dbReference type="Proteomes" id="UP000886841"/>
    </source>
</evidence>
<keyword evidence="1" id="KW-1003">Cell membrane</keyword>
<keyword evidence="3" id="KW-0808">Transferase</keyword>
<reference evidence="11" key="1">
    <citation type="submission" date="2020-10" db="EMBL/GenBank/DDBJ databases">
        <authorList>
            <person name="Gilroy R."/>
        </authorList>
    </citation>
    <scope>NUCLEOTIDE SEQUENCE</scope>
    <source>
        <strain evidence="11">ChiSxjej1B13-7041</strain>
    </source>
</reference>
<organism evidence="11 12">
    <name type="scientific">Candidatus Egerieimonas intestinavium</name>
    <dbReference type="NCBI Taxonomy" id="2840777"/>
    <lineage>
        <taxon>Bacteria</taxon>
        <taxon>Bacillati</taxon>
        <taxon>Bacillota</taxon>
        <taxon>Clostridia</taxon>
        <taxon>Lachnospirales</taxon>
        <taxon>Lachnospiraceae</taxon>
        <taxon>Lachnospiraceae incertae sedis</taxon>
        <taxon>Candidatus Egerieimonas</taxon>
    </lineage>
</organism>
<dbReference type="GO" id="GO:0005886">
    <property type="term" value="C:plasma membrane"/>
    <property type="evidence" value="ECO:0007669"/>
    <property type="project" value="InterPro"/>
</dbReference>
<keyword evidence="2" id="KW-0444">Lipid biosynthesis</keyword>
<accession>A0A9D1EJU4</accession>
<sequence length="199" mass="21666">MLREYGFFILLGYLAGGIMFGYLIPRMIKGIDVRDASDDGNPGTANAFLCGGVFCGILVLLADLLKGFLPVYLAGRRVDIRGLGFSLVMAAPVLGHAFPLCGGKGKGGKAIAVSFGVLMGLYPRVTGLWLLIFWYLFFSLVIILNPHRLRTRVTYICWLISSLAFRPGTAVALGNMLIAGIVIDKHREGKLLRLGFGRR</sequence>